<reference evidence="3" key="1">
    <citation type="submission" date="2018-03" db="EMBL/GenBank/DDBJ databases">
        <authorList>
            <person name="Guldener U."/>
        </authorList>
    </citation>
    <scope>NUCLEOTIDE SEQUENCE</scope>
</reference>
<evidence type="ECO:0000313" key="4">
    <source>
        <dbReference type="Proteomes" id="UP001187682"/>
    </source>
</evidence>
<protein>
    <recommendedName>
        <fullName evidence="2">SRR1-like domain-containing protein</fullName>
    </recommendedName>
</protein>
<dbReference type="PANTHER" id="PTHR42080">
    <property type="entry name" value="SRR1 DOMAIN-CONTAINING PROTEIN"/>
    <property type="match status" value="1"/>
</dbReference>
<evidence type="ECO:0000259" key="2">
    <source>
        <dbReference type="Pfam" id="PF07985"/>
    </source>
</evidence>
<dbReference type="PANTHER" id="PTHR42080:SF1">
    <property type="entry name" value="SRR1-LIKE DOMAIN-CONTAINING PROTEIN"/>
    <property type="match status" value="1"/>
</dbReference>
<dbReference type="InterPro" id="IPR012942">
    <property type="entry name" value="SRR1-like"/>
</dbReference>
<feature type="compositionally biased region" description="Low complexity" evidence="1">
    <location>
        <begin position="184"/>
        <end position="197"/>
    </location>
</feature>
<dbReference type="Proteomes" id="UP001187682">
    <property type="component" value="Unassembled WGS sequence"/>
</dbReference>
<feature type="region of interest" description="Disordered" evidence="1">
    <location>
        <begin position="1"/>
        <end position="41"/>
    </location>
</feature>
<comment type="caution">
    <text evidence="3">The sequence shown here is derived from an EMBL/GenBank/DDBJ whole genome shotgun (WGS) entry which is preliminary data.</text>
</comment>
<feature type="compositionally biased region" description="Basic and acidic residues" evidence="1">
    <location>
        <begin position="88"/>
        <end position="136"/>
    </location>
</feature>
<keyword evidence="4" id="KW-1185">Reference proteome</keyword>
<sequence>MSEWETIKPRRRNRPVVPDVKKHLGKAALSTAASAPDTRSEEEVVAAFEGQRERWWGVWGQLRCGGVLGEMMGVVRGDLGIGMGEGAGEGREDKGEGERVREKGEDKSEENTEEKRWENNEEKSERKAQEEEKTEEKPEEESEQKNEETSNKAEETTDEAGKSLPASPDAPIRRTSAEPEEPTEQSTSTGPSSTAPAAPAPAPAETEGKKPRRRASGLSHAVCLGLGTFEGEGWDSTRRTWMQYFAFLAIVEALDPTLPTLFQDPAFTQADKTFLASRGHTVVESPAAFEAVAADPAGSVVVGFHLYVPVYRQALGWRGPEEGGEKEGEGGGGEGETPRVFVGTGWDDWDRVNKGDELPALKKMHATYRSEPLPQDQQAIGTFSSTRIYWLPSARAGSK</sequence>
<feature type="region of interest" description="Disordered" evidence="1">
    <location>
        <begin position="318"/>
        <end position="338"/>
    </location>
</feature>
<feature type="compositionally biased region" description="Basic and acidic residues" evidence="1">
    <location>
        <begin position="143"/>
        <end position="161"/>
    </location>
</feature>
<organism evidence="3 4">
    <name type="scientific">Cephalotrichum gorgonifer</name>
    <dbReference type="NCBI Taxonomy" id="2041049"/>
    <lineage>
        <taxon>Eukaryota</taxon>
        <taxon>Fungi</taxon>
        <taxon>Dikarya</taxon>
        <taxon>Ascomycota</taxon>
        <taxon>Pezizomycotina</taxon>
        <taxon>Sordariomycetes</taxon>
        <taxon>Hypocreomycetidae</taxon>
        <taxon>Microascales</taxon>
        <taxon>Microascaceae</taxon>
        <taxon>Cephalotrichum</taxon>
    </lineage>
</organism>
<accession>A0AAE8SZX4</accession>
<dbReference type="Pfam" id="PF07985">
    <property type="entry name" value="SRR1"/>
    <property type="match status" value="1"/>
</dbReference>
<evidence type="ECO:0000313" key="3">
    <source>
        <dbReference type="EMBL" id="SPO07290.1"/>
    </source>
</evidence>
<feature type="compositionally biased region" description="Basic and acidic residues" evidence="1">
    <location>
        <begin position="319"/>
        <end position="329"/>
    </location>
</feature>
<name>A0AAE8SZX4_9PEZI</name>
<feature type="domain" description="SRR1-like" evidence="2">
    <location>
        <begin position="214"/>
        <end position="390"/>
    </location>
</feature>
<dbReference type="AlphaFoldDB" id="A0AAE8SZX4"/>
<evidence type="ECO:0000256" key="1">
    <source>
        <dbReference type="SAM" id="MobiDB-lite"/>
    </source>
</evidence>
<feature type="region of interest" description="Disordered" evidence="1">
    <location>
        <begin position="81"/>
        <end position="217"/>
    </location>
</feature>
<dbReference type="EMBL" id="ONZQ02000019">
    <property type="protein sequence ID" value="SPO07290.1"/>
    <property type="molecule type" value="Genomic_DNA"/>
</dbReference>
<proteinExistence type="predicted"/>
<gene>
    <name evidence="3" type="ORF">DNG_09984</name>
</gene>